<evidence type="ECO:0000313" key="2">
    <source>
        <dbReference type="Proteomes" id="UP000178449"/>
    </source>
</evidence>
<comment type="caution">
    <text evidence="1">The sequence shown here is derived from an EMBL/GenBank/DDBJ whole genome shotgun (WGS) entry which is preliminary data.</text>
</comment>
<sequence>MGTLLSRGLLVLPQTPLENPLHRCPIDQLLYLVQKASRGMIKNQGIGEGKRGFDFAFPRASPIKLA</sequence>
<gene>
    <name evidence="1" type="ORF">A2527_01125</name>
</gene>
<accession>A0A1F6GEJ0</accession>
<dbReference type="Proteomes" id="UP000178449">
    <property type="component" value="Unassembled WGS sequence"/>
</dbReference>
<proteinExistence type="predicted"/>
<reference evidence="1 2" key="1">
    <citation type="journal article" date="2016" name="Nat. Commun.">
        <title>Thousands of microbial genomes shed light on interconnected biogeochemical processes in an aquifer system.</title>
        <authorList>
            <person name="Anantharaman K."/>
            <person name="Brown C.T."/>
            <person name="Hug L.A."/>
            <person name="Sharon I."/>
            <person name="Castelle C.J."/>
            <person name="Probst A.J."/>
            <person name="Thomas B.C."/>
            <person name="Singh A."/>
            <person name="Wilkins M.J."/>
            <person name="Karaoz U."/>
            <person name="Brodie E.L."/>
            <person name="Williams K.H."/>
            <person name="Hubbard S.S."/>
            <person name="Banfield J.F."/>
        </authorList>
    </citation>
    <scope>NUCLEOTIDE SEQUENCE [LARGE SCALE GENOMIC DNA]</scope>
</reference>
<name>A0A1F6GEJ0_9PROT</name>
<dbReference type="EMBL" id="MFNE01000011">
    <property type="protein sequence ID" value="OGG96523.1"/>
    <property type="molecule type" value="Genomic_DNA"/>
</dbReference>
<protein>
    <submittedName>
        <fullName evidence="1">Uncharacterized protein</fullName>
    </submittedName>
</protein>
<dbReference type="AlphaFoldDB" id="A0A1F6GEJ0"/>
<organism evidence="1 2">
    <name type="scientific">Candidatus Lambdaproteobacteria bacterium RIFOXYD2_FULL_50_16</name>
    <dbReference type="NCBI Taxonomy" id="1817772"/>
    <lineage>
        <taxon>Bacteria</taxon>
        <taxon>Pseudomonadati</taxon>
        <taxon>Pseudomonadota</taxon>
        <taxon>Candidatus Lambdaproteobacteria</taxon>
    </lineage>
</organism>
<evidence type="ECO:0000313" key="1">
    <source>
        <dbReference type="EMBL" id="OGG96523.1"/>
    </source>
</evidence>